<evidence type="ECO:0000313" key="3">
    <source>
        <dbReference type="Proteomes" id="UP001320245"/>
    </source>
</evidence>
<protein>
    <submittedName>
        <fullName evidence="2">Uncharacterized protein</fullName>
    </submittedName>
</protein>
<name>A0AAN9UD16_9PEZI</name>
<dbReference type="Proteomes" id="UP001320245">
    <property type="component" value="Unassembled WGS sequence"/>
</dbReference>
<feature type="compositionally biased region" description="Basic and acidic residues" evidence="1">
    <location>
        <begin position="94"/>
        <end position="107"/>
    </location>
</feature>
<dbReference type="AlphaFoldDB" id="A0AAN9UD16"/>
<proteinExistence type="predicted"/>
<organism evidence="2 3">
    <name type="scientific">Cytospora paraplurivora</name>
    <dbReference type="NCBI Taxonomy" id="2898453"/>
    <lineage>
        <taxon>Eukaryota</taxon>
        <taxon>Fungi</taxon>
        <taxon>Dikarya</taxon>
        <taxon>Ascomycota</taxon>
        <taxon>Pezizomycotina</taxon>
        <taxon>Sordariomycetes</taxon>
        <taxon>Sordariomycetidae</taxon>
        <taxon>Diaporthales</taxon>
        <taxon>Cytosporaceae</taxon>
        <taxon>Cytospora</taxon>
    </lineage>
</organism>
<evidence type="ECO:0000256" key="1">
    <source>
        <dbReference type="SAM" id="MobiDB-lite"/>
    </source>
</evidence>
<sequence>MRHYRVSGGKMRDQAVKLVKEAKELAAKSGHTKDHLIGQALYLFRSYEHPADEYYFYGAIYHELRWPLRRKIRQGGGGNKVLLEAYRKMVAAWKREERREKQKEASKTENIGDDGEDDADEDH</sequence>
<reference evidence="2 3" key="1">
    <citation type="journal article" date="2023" name="PLoS ONE">
        <title>Cytospora paraplurivora sp. nov. isolated from orchards with fruit tree decline syndrome in Ontario, Canada.</title>
        <authorList>
            <person name="Ilyukhin E."/>
            <person name="Nguyen H.D.T."/>
            <person name="Castle A.J."/>
            <person name="Ellouze W."/>
        </authorList>
    </citation>
    <scope>NUCLEOTIDE SEQUENCE [LARGE SCALE GENOMIC DNA]</scope>
    <source>
        <strain evidence="2 3">FDS-564</strain>
    </source>
</reference>
<dbReference type="EMBL" id="JAJSPL020000011">
    <property type="protein sequence ID" value="KAK7744115.1"/>
    <property type="molecule type" value="Genomic_DNA"/>
</dbReference>
<feature type="region of interest" description="Disordered" evidence="1">
    <location>
        <begin position="94"/>
        <end position="123"/>
    </location>
</feature>
<comment type="caution">
    <text evidence="2">The sequence shown here is derived from an EMBL/GenBank/DDBJ whole genome shotgun (WGS) entry which is preliminary data.</text>
</comment>
<evidence type="ECO:0000313" key="2">
    <source>
        <dbReference type="EMBL" id="KAK7744115.1"/>
    </source>
</evidence>
<keyword evidence="3" id="KW-1185">Reference proteome</keyword>
<gene>
    <name evidence="2" type="ORF">SLS53_003636</name>
</gene>
<feature type="compositionally biased region" description="Acidic residues" evidence="1">
    <location>
        <begin position="111"/>
        <end position="123"/>
    </location>
</feature>
<accession>A0AAN9UD16</accession>